<keyword evidence="8" id="KW-1185">Reference proteome</keyword>
<sequence>MCRYSILKAIRVLLNVLSLSFCLSVFHIYLILIKLLNMIFVCVTAGLLYLASKYRENVLRSVKSLCHSITSPPEDEDLKNQKKCILPLSKIILADSPEKCDYAVQRIRRNLCHGVLGFDCEWVNEGRVSLLQLATYNGVCALFRLGKIGYVPAKLKELLSNDCILKVGVAPFEDGRKLTNDYGCRVFGTVDLRTLADDLGIPSRKSLAALCMQYLGTELEKIIEVRCGNWDADDLTEEQISYAAYDAVASVLIYREMQRTVKRKRSIFRNFLLFIKSLYHRRYNQAPPYIHEVSPEVVDIKYRGSPEPSTPEANNNNNLTKNKNSPLPNPQKISSIPTRKEPLYHNCYLQAPDGETLCTCDRKKAEWYVTKGLGVTVNDAPLTVRLNFEPSGRALGQVGQYYTQVKVNQCVVCGAQDKFIKKNVVPREYRKYFPLVMKAHQSHDVLLLCPTCHEISNRHDLDLRRHLSSVCDAPLSRSLPPTKNDHHQRRLMSAVKALRDQSSPLPPQRRKELENRVREYTSADSPIPQDQRPINETFEVTGPISSSPVQPKVIPHGLKVVEYFTNSQSGLVTLERMWREHFLTNMRPKFLPKLWSVRHNQERLEIRQTQNRIEPQDAKVAGLTR</sequence>
<dbReference type="InterPro" id="IPR036397">
    <property type="entry name" value="RNaseH_sf"/>
</dbReference>
<dbReference type="GO" id="GO:0008408">
    <property type="term" value="F:3'-5' exonuclease activity"/>
    <property type="evidence" value="ECO:0007669"/>
    <property type="project" value="InterPro"/>
</dbReference>
<dbReference type="InterPro" id="IPR051132">
    <property type="entry name" value="3-5_Exonuclease_domain"/>
</dbReference>
<organism evidence="7">
    <name type="scientific">Fopius arisanus</name>
    <dbReference type="NCBI Taxonomy" id="64838"/>
    <lineage>
        <taxon>Eukaryota</taxon>
        <taxon>Metazoa</taxon>
        <taxon>Ecdysozoa</taxon>
        <taxon>Arthropoda</taxon>
        <taxon>Hexapoda</taxon>
        <taxon>Insecta</taxon>
        <taxon>Pterygota</taxon>
        <taxon>Neoptera</taxon>
        <taxon>Endopterygota</taxon>
        <taxon>Hymenoptera</taxon>
        <taxon>Apocrita</taxon>
        <taxon>Ichneumonoidea</taxon>
        <taxon>Braconidae</taxon>
        <taxon>Opiinae</taxon>
        <taxon>Fopius</taxon>
    </lineage>
</organism>
<dbReference type="EMBL" id="GBYB01001916">
    <property type="protein sequence ID" value="JAG71683.1"/>
    <property type="molecule type" value="Transcribed_RNA"/>
</dbReference>
<dbReference type="KEGG" id="fas:105266931"/>
<dbReference type="InterPro" id="IPR012337">
    <property type="entry name" value="RNaseH-like_sf"/>
</dbReference>
<dbReference type="CTD" id="55218"/>
<dbReference type="PANTHER" id="PTHR13620">
    <property type="entry name" value="3-5 EXONUCLEASE"/>
    <property type="match status" value="1"/>
</dbReference>
<evidence type="ECO:0000256" key="1">
    <source>
        <dbReference type="ARBA" id="ARBA00022722"/>
    </source>
</evidence>
<keyword evidence="2" id="KW-0378">Hydrolase</keyword>
<keyword evidence="3 9" id="KW-0269">Exonuclease</keyword>
<dbReference type="Gene3D" id="3.30.420.10">
    <property type="entry name" value="Ribonuclease H-like superfamily/Ribonuclease H"/>
    <property type="match status" value="1"/>
</dbReference>
<evidence type="ECO:0000256" key="5">
    <source>
        <dbReference type="SAM" id="Phobius"/>
    </source>
</evidence>
<dbReference type="OrthoDB" id="1920326at2759"/>
<evidence type="ECO:0000313" key="9">
    <source>
        <dbReference type="RefSeq" id="XP_011303744.1"/>
    </source>
</evidence>
<dbReference type="GeneID" id="105266931"/>
<feature type="transmembrane region" description="Helical" evidence="5">
    <location>
        <begin position="12"/>
        <end position="29"/>
    </location>
</feature>
<dbReference type="AlphaFoldDB" id="A0A0C9R4Z6"/>
<reference evidence="7" key="1">
    <citation type="submission" date="2015-01" db="EMBL/GenBank/DDBJ databases">
        <title>Transcriptome Assembly of Fopius arisanus.</title>
        <authorList>
            <person name="Geib S."/>
        </authorList>
    </citation>
    <scope>NUCLEOTIDE SEQUENCE</scope>
</reference>
<feature type="region of interest" description="Disordered" evidence="4">
    <location>
        <begin position="496"/>
        <end position="533"/>
    </location>
</feature>
<reference evidence="9" key="2">
    <citation type="submission" date="2025-04" db="UniProtKB">
        <authorList>
            <consortium name="RefSeq"/>
        </authorList>
    </citation>
    <scope>IDENTIFICATION</scope>
    <source>
        <strain evidence="9">USDA-PBARC FA_bdor</strain>
        <tissue evidence="9">Whole organism</tissue>
    </source>
</reference>
<dbReference type="SMART" id="SM00474">
    <property type="entry name" value="35EXOc"/>
    <property type="match status" value="1"/>
</dbReference>
<dbReference type="GO" id="GO:0005634">
    <property type="term" value="C:nucleus"/>
    <property type="evidence" value="ECO:0007669"/>
    <property type="project" value="TreeGrafter"/>
</dbReference>
<dbReference type="GO" id="GO:0006139">
    <property type="term" value="P:nucleobase-containing compound metabolic process"/>
    <property type="evidence" value="ECO:0007669"/>
    <property type="project" value="InterPro"/>
</dbReference>
<accession>A0A0C9R4Z6</accession>
<dbReference type="Proteomes" id="UP000694866">
    <property type="component" value="Unplaced"/>
</dbReference>
<feature type="region of interest" description="Disordered" evidence="4">
    <location>
        <begin position="301"/>
        <end position="336"/>
    </location>
</feature>
<keyword evidence="5" id="KW-1133">Transmembrane helix</keyword>
<dbReference type="CDD" id="cd06141">
    <property type="entry name" value="WRN_exo"/>
    <property type="match status" value="1"/>
</dbReference>
<evidence type="ECO:0000256" key="4">
    <source>
        <dbReference type="SAM" id="MobiDB-lite"/>
    </source>
</evidence>
<dbReference type="InterPro" id="IPR002562">
    <property type="entry name" value="3'-5'_exonuclease_dom"/>
</dbReference>
<proteinExistence type="predicted"/>
<evidence type="ECO:0000313" key="8">
    <source>
        <dbReference type="Proteomes" id="UP000694866"/>
    </source>
</evidence>
<evidence type="ECO:0000256" key="2">
    <source>
        <dbReference type="ARBA" id="ARBA00022801"/>
    </source>
</evidence>
<evidence type="ECO:0000313" key="7">
    <source>
        <dbReference type="EMBL" id="JAG71683.1"/>
    </source>
</evidence>
<accession>A0A9R1T6M7</accession>
<evidence type="ECO:0000256" key="3">
    <source>
        <dbReference type="ARBA" id="ARBA00022839"/>
    </source>
</evidence>
<dbReference type="PANTHER" id="PTHR13620:SF104">
    <property type="entry name" value="EXONUCLEASE 3'-5' DOMAIN-CONTAINING PROTEIN 2"/>
    <property type="match status" value="1"/>
</dbReference>
<feature type="domain" description="3'-5' exonuclease" evidence="6">
    <location>
        <begin position="91"/>
        <end position="262"/>
    </location>
</feature>
<dbReference type="Pfam" id="PF01612">
    <property type="entry name" value="DNA_pol_A_exo1"/>
    <property type="match status" value="1"/>
</dbReference>
<feature type="compositionally biased region" description="Basic and acidic residues" evidence="4">
    <location>
        <begin position="509"/>
        <end position="521"/>
    </location>
</feature>
<keyword evidence="1" id="KW-0540">Nuclease</keyword>
<dbReference type="GO" id="GO:0003676">
    <property type="term" value="F:nucleic acid binding"/>
    <property type="evidence" value="ECO:0007669"/>
    <property type="project" value="InterPro"/>
</dbReference>
<evidence type="ECO:0000259" key="6">
    <source>
        <dbReference type="SMART" id="SM00474"/>
    </source>
</evidence>
<keyword evidence="5" id="KW-0812">Transmembrane</keyword>
<name>A0A0C9R4Z6_9HYME</name>
<keyword evidence="5" id="KW-0472">Membrane</keyword>
<feature type="compositionally biased region" description="Low complexity" evidence="4">
    <location>
        <begin position="306"/>
        <end position="326"/>
    </location>
</feature>
<gene>
    <name evidence="7 9" type="primary">Exd2</name>
    <name evidence="7" type="ORF">g.6204</name>
</gene>
<dbReference type="SUPFAM" id="SSF53098">
    <property type="entry name" value="Ribonuclease H-like"/>
    <property type="match status" value="1"/>
</dbReference>
<protein>
    <submittedName>
        <fullName evidence="7">Exd2 protein</fullName>
    </submittedName>
    <submittedName>
        <fullName evidence="9">Exonuclease 3'-5' domain-containing protein 2</fullName>
    </submittedName>
</protein>
<dbReference type="GO" id="GO:0005737">
    <property type="term" value="C:cytoplasm"/>
    <property type="evidence" value="ECO:0007669"/>
    <property type="project" value="TreeGrafter"/>
</dbReference>
<dbReference type="RefSeq" id="XP_011303744.1">
    <property type="nucleotide sequence ID" value="XM_011305442.1"/>
</dbReference>